<evidence type="ECO:0000256" key="1">
    <source>
        <dbReference type="SAM" id="Phobius"/>
    </source>
</evidence>
<accession>S6CR10</accession>
<feature type="transmembrane region" description="Helical" evidence="1">
    <location>
        <begin position="32"/>
        <end position="49"/>
    </location>
</feature>
<gene>
    <name evidence="2" type="primary">gp34</name>
    <name evidence="2" type="ORF">BN19_035</name>
</gene>
<protein>
    <submittedName>
        <fullName evidence="2">Uncharacterized protein</fullName>
    </submittedName>
</protein>
<keyword evidence="1" id="KW-1133">Transmembrane helix</keyword>
<keyword evidence="1" id="KW-0472">Membrane</keyword>
<proteinExistence type="predicted"/>
<evidence type="ECO:0000313" key="3">
    <source>
        <dbReference type="Proteomes" id="UP000014703"/>
    </source>
</evidence>
<reference evidence="2 3" key="2">
    <citation type="submission" date="2013-07" db="EMBL/GenBank/DDBJ databases">
        <title>Capsule no barrier: a novel phage that can lyse invasive capsulated strains of Streptococcus pneumoniae.</title>
        <authorList>
            <person name="Almaghrabi M.K."/>
            <person name="Neill D.R."/>
            <person name="Philippe D.L."/>
            <person name="Wheatley P."/>
            <person name="Kadioglu A."/>
            <person name="Clokie M.R.J."/>
        </authorList>
    </citation>
    <scope>NUCLEOTIDE SEQUENCE [LARGE SCALE GENOMIC DNA]</scope>
</reference>
<evidence type="ECO:0000313" key="2">
    <source>
        <dbReference type="EMBL" id="CCJ09688.1"/>
    </source>
</evidence>
<dbReference type="KEGG" id="vg:16397107"/>
<dbReference type="Proteomes" id="UP000014703">
    <property type="component" value="Segment"/>
</dbReference>
<name>S6CR10_9CAUD</name>
<dbReference type="GeneID" id="16397107"/>
<organism evidence="2 3">
    <name type="scientific">Streptococcus phage SP-QS1</name>
    <dbReference type="NCBI Taxonomy" id="1208587"/>
    <lineage>
        <taxon>Viruses</taxon>
        <taxon>Duplodnaviria</taxon>
        <taxon>Heunggongvirae</taxon>
        <taxon>Uroviricota</taxon>
        <taxon>Caudoviricetes</taxon>
        <taxon>Saphexavirus</taxon>
        <taxon>Saphexavirus SPQS1</taxon>
    </lineage>
</organism>
<feature type="transmembrane region" description="Helical" evidence="1">
    <location>
        <begin position="7"/>
        <end position="26"/>
    </location>
</feature>
<dbReference type="EMBL" id="HE962497">
    <property type="protein sequence ID" value="CCJ09688.1"/>
    <property type="molecule type" value="Genomic_DNA"/>
</dbReference>
<keyword evidence="1" id="KW-0812">Transmembrane</keyword>
<reference evidence="2 3" key="1">
    <citation type="submission" date="2012-07" db="EMBL/GenBank/DDBJ databases">
        <authorList>
            <person name="Clokie M."/>
        </authorList>
    </citation>
    <scope>NUCLEOTIDE SEQUENCE [LARGE SCALE GENOMIC DNA]</scope>
</reference>
<keyword evidence="3" id="KW-1185">Reference proteome</keyword>
<dbReference type="RefSeq" id="YP_008320511.1">
    <property type="nucleotide sequence ID" value="NC_021868.1"/>
</dbReference>
<sequence length="50" mass="5792">MEQSKYFVFFLVTAVILGAIALTWLAVYMIDVFIVLWFLICLVIFVWASS</sequence>